<dbReference type="GO" id="GO:0008531">
    <property type="term" value="F:riboflavin kinase activity"/>
    <property type="evidence" value="ECO:0007669"/>
    <property type="project" value="UniProtKB-EC"/>
</dbReference>
<sequence length="546" mass="58667">MPDLSAARYSPSISSSPSSYSPSLRSATPFGPSTTNTAASTPATTPGESSDKVFWQSALSEARHFAGGLIPHPTESTKHFTILRHSPALVFYRGPTTSVEISIFSSPDHPLPPGRTLWLQQRGFSGDSGMKLKALVGKTSDWLDVTPSVQARIEDVAPADERAWQRDIAKVAKRAIKDKGQKAHVPRETHVVRIPSVSADGYFRFALCTGDDSRKVLCMSPIFRVASTSTDSSVFRGASLSTMPIEVGVKVASVVANATVQKYTGPVVGLVQGRVDKLKPGLRAREVGKLALSKLPDHQPAAKPQYFPDAPQAAIAAAMFSSEQLHPLGPDTGPEAPFPLKFHGKVTPGTGRSLTELGIPTANLTALSPDDVHQRLKGVYFGWASLAPSSSNVPPTWHQAIITSAPSVYGRAAIVQENIVTAHLLHEFPAPFTHAKLKIIIMGYMRPTLPPQAPLQQHLDLISRDVLLTVASLSSARVTWAPDVTVAGLRGVKSSRGLSERFGEARDTVQRKVDTAVPLHRLGVRTEGAVERERGLEKGGYWIARG</sequence>
<accession>A0AA40CQS8</accession>
<dbReference type="InterPro" id="IPR023468">
    <property type="entry name" value="Riboflavin_kinase"/>
</dbReference>
<comment type="pathway">
    <text evidence="2">Cofactor biosynthesis; FMN biosynthesis; FMN from riboflavin (ATP route): step 1/1.</text>
</comment>
<dbReference type="Gene3D" id="2.40.30.30">
    <property type="entry name" value="Riboflavin kinase-like"/>
    <property type="match status" value="1"/>
</dbReference>
<evidence type="ECO:0000256" key="6">
    <source>
        <dbReference type="ARBA" id="ARBA00022630"/>
    </source>
</evidence>
<evidence type="ECO:0000313" key="17">
    <source>
        <dbReference type="Proteomes" id="UP001174936"/>
    </source>
</evidence>
<evidence type="ECO:0000256" key="11">
    <source>
        <dbReference type="ARBA" id="ARBA00022840"/>
    </source>
</evidence>
<dbReference type="PANTHER" id="PTHR22749:SF6">
    <property type="entry name" value="RIBOFLAVIN KINASE"/>
    <property type="match status" value="1"/>
</dbReference>
<keyword evidence="11" id="KW-0067">ATP-binding</keyword>
<dbReference type="EC" id="2.7.1.26" evidence="4"/>
<feature type="region of interest" description="Disordered" evidence="14">
    <location>
        <begin position="1"/>
        <end position="52"/>
    </location>
</feature>
<dbReference type="GO" id="GO:0009231">
    <property type="term" value="P:riboflavin biosynthetic process"/>
    <property type="evidence" value="ECO:0007669"/>
    <property type="project" value="InterPro"/>
</dbReference>
<evidence type="ECO:0000256" key="3">
    <source>
        <dbReference type="ARBA" id="ARBA00010108"/>
    </source>
</evidence>
<evidence type="ECO:0000256" key="13">
    <source>
        <dbReference type="ARBA" id="ARBA00047880"/>
    </source>
</evidence>
<reference evidence="16" key="1">
    <citation type="submission" date="2023-06" db="EMBL/GenBank/DDBJ databases">
        <title>Genome-scale phylogeny and comparative genomics of the fungal order Sordariales.</title>
        <authorList>
            <consortium name="Lawrence Berkeley National Laboratory"/>
            <person name="Hensen N."/>
            <person name="Bonometti L."/>
            <person name="Westerberg I."/>
            <person name="Brannstrom I.O."/>
            <person name="Guillou S."/>
            <person name="Cros-Aarteil S."/>
            <person name="Calhoun S."/>
            <person name="Haridas S."/>
            <person name="Kuo A."/>
            <person name="Mondo S."/>
            <person name="Pangilinan J."/>
            <person name="Riley R."/>
            <person name="Labutti K."/>
            <person name="Andreopoulos B."/>
            <person name="Lipzen A."/>
            <person name="Chen C."/>
            <person name="Yanf M."/>
            <person name="Daum C."/>
            <person name="Ng V."/>
            <person name="Clum A."/>
            <person name="Steindorff A."/>
            <person name="Ohm R."/>
            <person name="Martin F."/>
            <person name="Silar P."/>
            <person name="Natvig D."/>
            <person name="Lalanne C."/>
            <person name="Gautier V."/>
            <person name="Ament-Velasquez S.L."/>
            <person name="Kruys A."/>
            <person name="Hutchinson M.I."/>
            <person name="Powell A.J."/>
            <person name="Barry K."/>
            <person name="Miller A.N."/>
            <person name="Grigoriev I.V."/>
            <person name="Debuchy R."/>
            <person name="Gladieux P."/>
            <person name="Thoren M.H."/>
            <person name="Johannesson H."/>
        </authorList>
    </citation>
    <scope>NUCLEOTIDE SEQUENCE</scope>
    <source>
        <strain evidence="16">SMH2532-1</strain>
    </source>
</reference>
<organism evidence="16 17">
    <name type="scientific">Cercophora newfieldiana</name>
    <dbReference type="NCBI Taxonomy" id="92897"/>
    <lineage>
        <taxon>Eukaryota</taxon>
        <taxon>Fungi</taxon>
        <taxon>Dikarya</taxon>
        <taxon>Ascomycota</taxon>
        <taxon>Pezizomycotina</taxon>
        <taxon>Sordariomycetes</taxon>
        <taxon>Sordariomycetidae</taxon>
        <taxon>Sordariales</taxon>
        <taxon>Lasiosphaeriaceae</taxon>
        <taxon>Cercophora</taxon>
    </lineage>
</organism>
<evidence type="ECO:0000256" key="10">
    <source>
        <dbReference type="ARBA" id="ARBA00022777"/>
    </source>
</evidence>
<evidence type="ECO:0000256" key="14">
    <source>
        <dbReference type="SAM" id="MobiDB-lite"/>
    </source>
</evidence>
<evidence type="ECO:0000256" key="7">
    <source>
        <dbReference type="ARBA" id="ARBA00022643"/>
    </source>
</evidence>
<comment type="catalytic activity">
    <reaction evidence="13">
        <text>riboflavin + ATP = FMN + ADP + H(+)</text>
        <dbReference type="Rhea" id="RHEA:14357"/>
        <dbReference type="ChEBI" id="CHEBI:15378"/>
        <dbReference type="ChEBI" id="CHEBI:30616"/>
        <dbReference type="ChEBI" id="CHEBI:57986"/>
        <dbReference type="ChEBI" id="CHEBI:58210"/>
        <dbReference type="ChEBI" id="CHEBI:456216"/>
        <dbReference type="EC" id="2.7.1.26"/>
    </reaction>
</comment>
<feature type="compositionally biased region" description="Low complexity" evidence="14">
    <location>
        <begin position="1"/>
        <end position="46"/>
    </location>
</feature>
<dbReference type="AlphaFoldDB" id="A0AA40CQS8"/>
<keyword evidence="10" id="KW-0418">Kinase</keyword>
<dbReference type="GO" id="GO:0009398">
    <property type="term" value="P:FMN biosynthetic process"/>
    <property type="evidence" value="ECO:0007669"/>
    <property type="project" value="TreeGrafter"/>
</dbReference>
<dbReference type="SUPFAM" id="SSF82114">
    <property type="entry name" value="Riboflavin kinase-like"/>
    <property type="match status" value="1"/>
</dbReference>
<feature type="domain" description="Riboflavin kinase" evidence="15">
    <location>
        <begin position="335"/>
        <end position="474"/>
    </location>
</feature>
<evidence type="ECO:0000256" key="1">
    <source>
        <dbReference type="ARBA" id="ARBA00003572"/>
    </source>
</evidence>
<evidence type="ECO:0000259" key="15">
    <source>
        <dbReference type="SMART" id="SM00904"/>
    </source>
</evidence>
<evidence type="ECO:0000256" key="12">
    <source>
        <dbReference type="ARBA" id="ARBA00029960"/>
    </source>
</evidence>
<comment type="caution">
    <text evidence="16">The sequence shown here is derived from an EMBL/GenBank/DDBJ whole genome shotgun (WGS) entry which is preliminary data.</text>
</comment>
<name>A0AA40CQS8_9PEZI</name>
<evidence type="ECO:0000313" key="16">
    <source>
        <dbReference type="EMBL" id="KAK0645814.1"/>
    </source>
</evidence>
<protein>
    <recommendedName>
        <fullName evidence="5">Riboflavin kinase</fullName>
        <ecNumber evidence="4">2.7.1.26</ecNumber>
    </recommendedName>
    <alternativeName>
        <fullName evidence="12">Flavin mononucleotide kinase 1</fullName>
    </alternativeName>
</protein>
<keyword evidence="7" id="KW-0288">FMN</keyword>
<dbReference type="Pfam" id="PF01687">
    <property type="entry name" value="Flavokinase"/>
    <property type="match status" value="1"/>
</dbReference>
<dbReference type="Proteomes" id="UP001174936">
    <property type="component" value="Unassembled WGS sequence"/>
</dbReference>
<keyword evidence="9" id="KW-0547">Nucleotide-binding</keyword>
<evidence type="ECO:0000256" key="9">
    <source>
        <dbReference type="ARBA" id="ARBA00022741"/>
    </source>
</evidence>
<dbReference type="GO" id="GO:0005524">
    <property type="term" value="F:ATP binding"/>
    <property type="evidence" value="ECO:0007669"/>
    <property type="project" value="UniProtKB-KW"/>
</dbReference>
<keyword evidence="8" id="KW-0808">Transferase</keyword>
<keyword evidence="6" id="KW-0285">Flavoprotein</keyword>
<dbReference type="GO" id="GO:0005739">
    <property type="term" value="C:mitochondrion"/>
    <property type="evidence" value="ECO:0007669"/>
    <property type="project" value="TreeGrafter"/>
</dbReference>
<dbReference type="InterPro" id="IPR015865">
    <property type="entry name" value="Riboflavin_kinase_bac/euk"/>
</dbReference>
<proteinExistence type="inferred from homology"/>
<gene>
    <name evidence="16" type="ORF">B0T16DRAFT_329167</name>
</gene>
<evidence type="ECO:0000256" key="5">
    <source>
        <dbReference type="ARBA" id="ARBA00017394"/>
    </source>
</evidence>
<dbReference type="EMBL" id="JAULSV010000004">
    <property type="protein sequence ID" value="KAK0645814.1"/>
    <property type="molecule type" value="Genomic_DNA"/>
</dbReference>
<keyword evidence="17" id="KW-1185">Reference proteome</keyword>
<evidence type="ECO:0000256" key="8">
    <source>
        <dbReference type="ARBA" id="ARBA00022679"/>
    </source>
</evidence>
<evidence type="ECO:0000256" key="4">
    <source>
        <dbReference type="ARBA" id="ARBA00012105"/>
    </source>
</evidence>
<comment type="similarity">
    <text evidence="3">Belongs to the flavokinase family.</text>
</comment>
<comment type="function">
    <text evidence="1">Catalyzes the phosphorylation of riboflavin (vitamin B2) to form flavin mononucleotide (FMN) coenzyme.</text>
</comment>
<dbReference type="InterPro" id="IPR023465">
    <property type="entry name" value="Riboflavin_kinase_dom_sf"/>
</dbReference>
<evidence type="ECO:0000256" key="2">
    <source>
        <dbReference type="ARBA" id="ARBA00005201"/>
    </source>
</evidence>
<dbReference type="SMART" id="SM00904">
    <property type="entry name" value="Flavokinase"/>
    <property type="match status" value="1"/>
</dbReference>
<dbReference type="PANTHER" id="PTHR22749">
    <property type="entry name" value="RIBOFLAVIN KINASE/FMN ADENYLYLTRANSFERASE"/>
    <property type="match status" value="1"/>
</dbReference>